<dbReference type="GO" id="GO:0006352">
    <property type="term" value="P:DNA-templated transcription initiation"/>
    <property type="evidence" value="ECO:0007669"/>
    <property type="project" value="InterPro"/>
</dbReference>
<evidence type="ECO:0000259" key="1">
    <source>
        <dbReference type="Pfam" id="PF04542"/>
    </source>
</evidence>
<dbReference type="PANTHER" id="PTHR47756">
    <property type="entry name" value="BLL6612 PROTEIN-RELATED"/>
    <property type="match status" value="1"/>
</dbReference>
<sequence>MESNLLLNDLLPDLFRQEYAKMTAVLCRRFGLEHFEIAEDIASETFLKASEQWALDGIPANPRAWLYTVAKNKAYDHIKHLSVIDVAAKNIVTDSIIGNDAEFEFSDQIISDSQLAMIFAVCNPANSAETQISLALQILCGFSIQEIADALLTKTETIKKRLLRGKTNLRNDRFELRQLSQEDIEQRMETVLKTLYLFFNEGYYSKTNNQIVRKTLCAESLRLTLVLTENAYTNTASVNALLALMCFQSSRLNSRISAKGEIVLFDEQDQAEWDVSLIERGKYYLINAAGSQEVSKYHFEAGIAYWHATSNDESKWPHILQLYNQLILIEYTPVTALNSAFAFGKVYGNKAAIKEVEKLNLSGSAHYHATLGYLYSAEDVGTAIIHYKEAIRLTKSRGEKATLQKQLSSLFNKSK</sequence>
<dbReference type="Pfam" id="PF20239">
    <property type="entry name" value="DUF6596"/>
    <property type="match status" value="1"/>
</dbReference>
<proteinExistence type="predicted"/>
<dbReference type="RefSeq" id="WP_234614995.1">
    <property type="nucleotide sequence ID" value="NZ_CP098806.1"/>
</dbReference>
<comment type="caution">
    <text evidence="3">The sequence shown here is derived from an EMBL/GenBank/DDBJ whole genome shotgun (WGS) entry which is preliminary data.</text>
</comment>
<keyword evidence="4" id="KW-1185">Reference proteome</keyword>
<accession>A0A9X1THV7</accession>
<dbReference type="EMBL" id="JAJTTA010000003">
    <property type="protein sequence ID" value="MCF0042127.1"/>
    <property type="molecule type" value="Genomic_DNA"/>
</dbReference>
<feature type="domain" description="RNA polymerase sigma-70 region 2" evidence="1">
    <location>
        <begin position="22"/>
        <end position="79"/>
    </location>
</feature>
<evidence type="ECO:0000313" key="3">
    <source>
        <dbReference type="EMBL" id="MCF0042127.1"/>
    </source>
</evidence>
<evidence type="ECO:0000259" key="2">
    <source>
        <dbReference type="Pfam" id="PF20239"/>
    </source>
</evidence>
<dbReference type="SUPFAM" id="SSF88659">
    <property type="entry name" value="Sigma3 and sigma4 domains of RNA polymerase sigma factors"/>
    <property type="match status" value="1"/>
</dbReference>
<dbReference type="InterPro" id="IPR013325">
    <property type="entry name" value="RNA_pol_sigma_r2"/>
</dbReference>
<dbReference type="InterPro" id="IPR013324">
    <property type="entry name" value="RNA_pol_sigma_r3/r4-like"/>
</dbReference>
<feature type="domain" description="DUF6596" evidence="2">
    <location>
        <begin position="187"/>
        <end position="288"/>
    </location>
</feature>
<dbReference type="PANTHER" id="PTHR47756:SF2">
    <property type="entry name" value="BLL6612 PROTEIN"/>
    <property type="match status" value="1"/>
</dbReference>
<protein>
    <submittedName>
        <fullName evidence="3">RNA polymerase subunit sigma</fullName>
    </submittedName>
</protein>
<dbReference type="AlphaFoldDB" id="A0A9X1THV7"/>
<dbReference type="Pfam" id="PF04542">
    <property type="entry name" value="Sigma70_r2"/>
    <property type="match status" value="1"/>
</dbReference>
<dbReference type="Gene3D" id="1.10.1740.10">
    <property type="match status" value="1"/>
</dbReference>
<dbReference type="Proteomes" id="UP001139700">
    <property type="component" value="Unassembled WGS sequence"/>
</dbReference>
<evidence type="ECO:0000313" key="4">
    <source>
        <dbReference type="Proteomes" id="UP001139700"/>
    </source>
</evidence>
<dbReference type="SUPFAM" id="SSF88946">
    <property type="entry name" value="Sigma2 domain of RNA polymerase sigma factors"/>
    <property type="match status" value="1"/>
</dbReference>
<name>A0A9X1THV7_9BACT</name>
<dbReference type="InterPro" id="IPR007627">
    <property type="entry name" value="RNA_pol_sigma70_r2"/>
</dbReference>
<dbReference type="InterPro" id="IPR046531">
    <property type="entry name" value="DUF6596"/>
</dbReference>
<gene>
    <name evidence="3" type="ORF">LXM24_18615</name>
</gene>
<organism evidence="3 4">
    <name type="scientific">Dyadobacter fanqingshengii</name>
    <dbReference type="NCBI Taxonomy" id="2906443"/>
    <lineage>
        <taxon>Bacteria</taxon>
        <taxon>Pseudomonadati</taxon>
        <taxon>Bacteroidota</taxon>
        <taxon>Cytophagia</taxon>
        <taxon>Cytophagales</taxon>
        <taxon>Spirosomataceae</taxon>
        <taxon>Dyadobacter</taxon>
    </lineage>
</organism>
<reference evidence="3" key="1">
    <citation type="submission" date="2021-12" db="EMBL/GenBank/DDBJ databases">
        <title>Novel species in genus Dyadobacter.</title>
        <authorList>
            <person name="Ma C."/>
        </authorList>
    </citation>
    <scope>NUCLEOTIDE SEQUENCE</scope>
    <source>
        <strain evidence="3">CY399</strain>
    </source>
</reference>
<dbReference type="GO" id="GO:0003700">
    <property type="term" value="F:DNA-binding transcription factor activity"/>
    <property type="evidence" value="ECO:0007669"/>
    <property type="project" value="InterPro"/>
</dbReference>